<evidence type="ECO:0000256" key="6">
    <source>
        <dbReference type="ARBA" id="ARBA00023002"/>
    </source>
</evidence>
<proteinExistence type="inferred from homology"/>
<dbReference type="Gene3D" id="3.30.410.10">
    <property type="entry name" value="Cholesterol Oxidase, domain 2"/>
    <property type="match status" value="1"/>
</dbReference>
<evidence type="ECO:0000256" key="7">
    <source>
        <dbReference type="ARBA" id="ARBA00023098"/>
    </source>
</evidence>
<sequence length="484" mass="52135">MIVVGSGFGGGVAALRLAQAGVRVVVLERGRRWPTGPNATTFPSATDPDRRMLWYRSAAEILGRPVRVDPYLGLVESVVGENMTALCPAGVGGGSLVYQGMSLQPSREVFNTHFPEQLDWDLMNRVHYRRVASMLHLATAPNALINSPNYRAARCFARQVRQAGLPLSKIPMPIDWNFALAELRGEMRPSYTTGEGAMGVNNGGKFSVDVTYIKAAEATGKAAVWTQHNVTEVYRTPRGQWELHVDRLDDTGRVLQKKILTTRSLIMSAGSVNTTKVLVRAGALGHIGELPDELGQGWGTNADRIYNWTDPEADFGPVQGGPVVYGSLNWSDPASAFTVIQASMPPTPASSRSTMLVGYGVSASRGRFTYDASRDEASLHWPATGDSVIQNRYIGPAVRRIVGPRSTLVDTNRTVNSTWHSLGGANMGTVCDLEGRVRGQRGLYVIDGALLPGNCAACNPSMTIAAVAERALDRLVATDVGTTL</sequence>
<keyword evidence="5" id="KW-0274">FAD</keyword>
<dbReference type="Pfam" id="PF13450">
    <property type="entry name" value="NAD_binding_8"/>
    <property type="match status" value="1"/>
</dbReference>
<dbReference type="EC" id="5.3.3.1" evidence="11"/>
<dbReference type="PANTHER" id="PTHR47470">
    <property type="entry name" value="CHOLESTEROL OXIDASE"/>
    <property type="match status" value="1"/>
</dbReference>
<dbReference type="SUPFAM" id="SSF51905">
    <property type="entry name" value="FAD/NAD(P)-binding domain"/>
    <property type="match status" value="1"/>
</dbReference>
<evidence type="ECO:0000313" key="18">
    <source>
        <dbReference type="EMBL" id="GAA3041042.1"/>
    </source>
</evidence>
<comment type="similarity">
    <text evidence="2">Belongs to the GMC oxidoreductase family.</text>
</comment>
<evidence type="ECO:0000256" key="1">
    <source>
        <dbReference type="ARBA" id="ARBA00001974"/>
    </source>
</evidence>
<evidence type="ECO:0000256" key="14">
    <source>
        <dbReference type="ARBA" id="ARBA00049744"/>
    </source>
</evidence>
<keyword evidence="6" id="KW-0560">Oxidoreductase</keyword>
<dbReference type="InterPro" id="IPR036188">
    <property type="entry name" value="FAD/NAD-bd_sf"/>
</dbReference>
<evidence type="ECO:0000259" key="16">
    <source>
        <dbReference type="Pfam" id="PF00732"/>
    </source>
</evidence>
<evidence type="ECO:0000256" key="11">
    <source>
        <dbReference type="ARBA" id="ARBA00038856"/>
    </source>
</evidence>
<gene>
    <name evidence="18" type="ORF">GCM10010528_21760</name>
</gene>
<dbReference type="Proteomes" id="UP001501035">
    <property type="component" value="Unassembled WGS sequence"/>
</dbReference>
<evidence type="ECO:0000256" key="13">
    <source>
        <dbReference type="ARBA" id="ARBA00049723"/>
    </source>
</evidence>
<protein>
    <recommendedName>
        <fullName evidence="14">Cholesterol oxidase</fullName>
        <ecNumber evidence="13">1.1.3.6</ecNumber>
        <ecNumber evidence="11">5.3.3.1</ecNumber>
    </recommendedName>
    <alternativeName>
        <fullName evidence="15">Cholesterol isomerase</fullName>
    </alternativeName>
</protein>
<reference evidence="19" key="1">
    <citation type="journal article" date="2019" name="Int. J. Syst. Evol. Microbiol.">
        <title>The Global Catalogue of Microorganisms (GCM) 10K type strain sequencing project: providing services to taxonomists for standard genome sequencing and annotation.</title>
        <authorList>
            <consortium name="The Broad Institute Genomics Platform"/>
            <consortium name="The Broad Institute Genome Sequencing Center for Infectious Disease"/>
            <person name="Wu L."/>
            <person name="Ma J."/>
        </authorList>
    </citation>
    <scope>NUCLEOTIDE SEQUENCE [LARGE SCALE GENOMIC DNA]</scope>
    <source>
        <strain evidence="19">JCM 14234</strain>
    </source>
</reference>
<dbReference type="SUPFAM" id="SSF54373">
    <property type="entry name" value="FAD-linked reductases, C-terminal domain"/>
    <property type="match status" value="1"/>
</dbReference>
<dbReference type="InterPro" id="IPR000172">
    <property type="entry name" value="GMC_OxRdtase_N"/>
</dbReference>
<keyword evidence="4" id="KW-0285">Flavoprotein</keyword>
<evidence type="ECO:0000256" key="2">
    <source>
        <dbReference type="ARBA" id="ARBA00010790"/>
    </source>
</evidence>
<evidence type="ECO:0000256" key="10">
    <source>
        <dbReference type="ARBA" id="ARBA00023235"/>
    </source>
</evidence>
<evidence type="ECO:0000256" key="8">
    <source>
        <dbReference type="ARBA" id="ARBA00023166"/>
    </source>
</evidence>
<feature type="domain" description="Glucose-methanol-choline oxidoreductase N-terminal" evidence="16">
    <location>
        <begin position="77"/>
        <end position="283"/>
    </location>
</feature>
<dbReference type="Pfam" id="PF00732">
    <property type="entry name" value="GMC_oxred_N"/>
    <property type="match status" value="1"/>
</dbReference>
<feature type="domain" description="Glucose-methanol-choline oxidoreductase C-terminal" evidence="17">
    <location>
        <begin position="413"/>
        <end position="468"/>
    </location>
</feature>
<evidence type="ECO:0000256" key="9">
    <source>
        <dbReference type="ARBA" id="ARBA00023221"/>
    </source>
</evidence>
<evidence type="ECO:0000313" key="19">
    <source>
        <dbReference type="Proteomes" id="UP001501035"/>
    </source>
</evidence>
<accession>A0ABP6LE61</accession>
<dbReference type="Pfam" id="PF05199">
    <property type="entry name" value="GMC_oxred_C"/>
    <property type="match status" value="1"/>
</dbReference>
<evidence type="ECO:0000256" key="3">
    <source>
        <dbReference type="ARBA" id="ARBA00022548"/>
    </source>
</evidence>
<evidence type="ECO:0000256" key="15">
    <source>
        <dbReference type="ARBA" id="ARBA00049778"/>
    </source>
</evidence>
<dbReference type="EMBL" id="BAAAVS010000026">
    <property type="protein sequence ID" value="GAA3041042.1"/>
    <property type="molecule type" value="Genomic_DNA"/>
</dbReference>
<comment type="cofactor">
    <cofactor evidence="1">
        <name>FAD</name>
        <dbReference type="ChEBI" id="CHEBI:57692"/>
    </cofactor>
</comment>
<dbReference type="PANTHER" id="PTHR47470:SF1">
    <property type="entry name" value="FAD-DEPENDENT OXIDOREDUCTASE 2 FAD BINDING DOMAIN-CONTAINING PROTEIN"/>
    <property type="match status" value="1"/>
</dbReference>
<keyword evidence="9" id="KW-0753">Steroid metabolism</keyword>
<comment type="pathway">
    <text evidence="12">Steroid metabolism; cholesterol degradation.</text>
</comment>
<comment type="caution">
    <text evidence="18">The sequence shown here is derived from an EMBL/GenBank/DDBJ whole genome shotgun (WGS) entry which is preliminary data.</text>
</comment>
<keyword evidence="8" id="KW-1207">Sterol metabolism</keyword>
<dbReference type="InterPro" id="IPR052542">
    <property type="entry name" value="Cholesterol_Oxidase"/>
</dbReference>
<evidence type="ECO:0000259" key="17">
    <source>
        <dbReference type="Pfam" id="PF05199"/>
    </source>
</evidence>
<evidence type="ECO:0000256" key="12">
    <source>
        <dbReference type="ARBA" id="ARBA00049645"/>
    </source>
</evidence>
<name>A0ABP6LE61_9ACTN</name>
<dbReference type="InterPro" id="IPR007867">
    <property type="entry name" value="GMC_OxRtase_C"/>
</dbReference>
<keyword evidence="3" id="KW-0153">Cholesterol metabolism</keyword>
<evidence type="ECO:0000256" key="4">
    <source>
        <dbReference type="ARBA" id="ARBA00022630"/>
    </source>
</evidence>
<dbReference type="EC" id="1.1.3.6" evidence="13"/>
<keyword evidence="19" id="KW-1185">Reference proteome</keyword>
<keyword evidence="7" id="KW-0443">Lipid metabolism</keyword>
<keyword evidence="10" id="KW-0413">Isomerase</keyword>
<evidence type="ECO:0000256" key="5">
    <source>
        <dbReference type="ARBA" id="ARBA00022827"/>
    </source>
</evidence>
<organism evidence="18 19">
    <name type="scientific">Gordonia defluvii</name>
    <dbReference type="NCBI Taxonomy" id="283718"/>
    <lineage>
        <taxon>Bacteria</taxon>
        <taxon>Bacillati</taxon>
        <taxon>Actinomycetota</taxon>
        <taxon>Actinomycetes</taxon>
        <taxon>Mycobacteriales</taxon>
        <taxon>Gordoniaceae</taxon>
        <taxon>Gordonia</taxon>
    </lineage>
</organism>
<dbReference type="Gene3D" id="3.50.50.60">
    <property type="entry name" value="FAD/NAD(P)-binding domain"/>
    <property type="match status" value="1"/>
</dbReference>